<feature type="signal peptide" evidence="1">
    <location>
        <begin position="1"/>
        <end position="22"/>
    </location>
</feature>
<name>A0ABR7CBZ6_9BACE</name>
<comment type="caution">
    <text evidence="2">The sequence shown here is derived from an EMBL/GenBank/DDBJ whole genome shotgun (WGS) entry which is preliminary data.</text>
</comment>
<evidence type="ECO:0000313" key="2">
    <source>
        <dbReference type="EMBL" id="MBC5605327.1"/>
    </source>
</evidence>
<dbReference type="EMBL" id="JACOOE010000005">
    <property type="protein sequence ID" value="MBC5605327.1"/>
    <property type="molecule type" value="Genomic_DNA"/>
</dbReference>
<reference evidence="2 3" key="1">
    <citation type="submission" date="2020-08" db="EMBL/GenBank/DDBJ databases">
        <title>Genome public.</title>
        <authorList>
            <person name="Liu C."/>
            <person name="Sun Q."/>
        </authorList>
    </citation>
    <scope>NUCLEOTIDE SEQUENCE [LARGE SCALE GENOMIC DNA]</scope>
    <source>
        <strain evidence="2 3">M27</strain>
    </source>
</reference>
<keyword evidence="1" id="KW-0732">Signal</keyword>
<dbReference type="Proteomes" id="UP000600600">
    <property type="component" value="Unassembled WGS sequence"/>
</dbReference>
<accession>A0ABR7CBZ6</accession>
<keyword evidence="3" id="KW-1185">Reference proteome</keyword>
<evidence type="ECO:0000313" key="3">
    <source>
        <dbReference type="Proteomes" id="UP000600600"/>
    </source>
</evidence>
<sequence length="270" mass="30019">MKRKLYYLATLFCLLASLNACKDEDNQPLEFYDSYYEVPMGGIRYIGPKSGNGDYNLEMEHTQIAAAGIEKGWSGVPNGTNIYVRGYLTGKTRLRVTDYATSKSCVLNIKVVDNYEALQLLPADYLGEEGITTPQPLQGVDFIFLINTPSREAYFFERGEQTAFSSGLKLLVKGTYELAQEADEKVSLAFVLPEEEGNAATKRYTYTLRCNAYGLHRLDKNLALNWGTPPLNSTRTSPVTPPASNSIEESETSKVIFAFSEIEMPVGILP</sequence>
<gene>
    <name evidence="2" type="ORF">H8S67_11675</name>
</gene>
<evidence type="ECO:0000256" key="1">
    <source>
        <dbReference type="SAM" id="SignalP"/>
    </source>
</evidence>
<organism evidence="2 3">
    <name type="scientific">Bacteroides difficilis</name>
    <dbReference type="NCBI Taxonomy" id="2763021"/>
    <lineage>
        <taxon>Bacteria</taxon>
        <taxon>Pseudomonadati</taxon>
        <taxon>Bacteroidota</taxon>
        <taxon>Bacteroidia</taxon>
        <taxon>Bacteroidales</taxon>
        <taxon>Bacteroidaceae</taxon>
        <taxon>Bacteroides</taxon>
    </lineage>
</organism>
<proteinExistence type="predicted"/>
<evidence type="ECO:0008006" key="4">
    <source>
        <dbReference type="Google" id="ProtNLM"/>
    </source>
</evidence>
<protein>
    <recommendedName>
        <fullName evidence="4">DUF4843 domain-containing protein</fullName>
    </recommendedName>
</protein>
<feature type="chain" id="PRO_5045360816" description="DUF4843 domain-containing protein" evidence="1">
    <location>
        <begin position="23"/>
        <end position="270"/>
    </location>
</feature>
<dbReference type="RefSeq" id="WP_186967391.1">
    <property type="nucleotide sequence ID" value="NZ_JACOOE010000005.1"/>
</dbReference>